<dbReference type="PROSITE" id="PS50113">
    <property type="entry name" value="PAC"/>
    <property type="match status" value="1"/>
</dbReference>
<dbReference type="SMART" id="SM00091">
    <property type="entry name" value="PAS"/>
    <property type="match status" value="2"/>
</dbReference>
<reference evidence="10" key="1">
    <citation type="journal article" date="2015" name="Nature">
        <title>Complex archaea that bridge the gap between prokaryotes and eukaryotes.</title>
        <authorList>
            <person name="Spang A."/>
            <person name="Saw J.H."/>
            <person name="Jorgensen S.L."/>
            <person name="Zaremba-Niedzwiedzka K."/>
            <person name="Martijn J."/>
            <person name="Lind A.E."/>
            <person name="van Eijk R."/>
            <person name="Schleper C."/>
            <person name="Guy L."/>
            <person name="Ettema T.J."/>
        </authorList>
    </citation>
    <scope>NUCLEOTIDE SEQUENCE</scope>
</reference>
<comment type="caution">
    <text evidence="10">The sequence shown here is derived from an EMBL/GenBank/DDBJ whole genome shotgun (WGS) entry which is preliminary data.</text>
</comment>
<comment type="catalytic activity">
    <reaction evidence="1">
        <text>ATP + protein L-histidine = ADP + protein N-phospho-L-histidine.</text>
        <dbReference type="EC" id="2.7.13.3"/>
    </reaction>
</comment>
<evidence type="ECO:0000313" key="10">
    <source>
        <dbReference type="EMBL" id="KKL55733.1"/>
    </source>
</evidence>
<dbReference type="Pfam" id="PF02518">
    <property type="entry name" value="HATPase_c"/>
    <property type="match status" value="1"/>
</dbReference>
<dbReference type="EMBL" id="LAZR01030734">
    <property type="protein sequence ID" value="KKL55733.1"/>
    <property type="molecule type" value="Genomic_DNA"/>
</dbReference>
<dbReference type="PROSITE" id="PS50112">
    <property type="entry name" value="PAS"/>
    <property type="match status" value="1"/>
</dbReference>
<feature type="domain" description="Histidine kinase" evidence="7">
    <location>
        <begin position="303"/>
        <end position="525"/>
    </location>
</feature>
<dbReference type="Gene3D" id="3.30.450.20">
    <property type="entry name" value="PAS domain"/>
    <property type="match status" value="2"/>
</dbReference>
<dbReference type="AlphaFoldDB" id="A0A0F9D1Y2"/>
<dbReference type="PRINTS" id="PR00344">
    <property type="entry name" value="BCTRLSENSOR"/>
</dbReference>
<dbReference type="Gene3D" id="3.30.565.10">
    <property type="entry name" value="Histidine kinase-like ATPase, C-terminal domain"/>
    <property type="match status" value="1"/>
</dbReference>
<dbReference type="PANTHER" id="PTHR43304:SF1">
    <property type="entry name" value="PAC DOMAIN-CONTAINING PROTEIN"/>
    <property type="match status" value="1"/>
</dbReference>
<evidence type="ECO:0000259" key="7">
    <source>
        <dbReference type="PROSITE" id="PS50109"/>
    </source>
</evidence>
<evidence type="ECO:0000256" key="1">
    <source>
        <dbReference type="ARBA" id="ARBA00000085"/>
    </source>
</evidence>
<protein>
    <recommendedName>
        <fullName evidence="2">histidine kinase</fullName>
        <ecNumber evidence="2">2.7.13.3</ecNumber>
    </recommendedName>
</protein>
<dbReference type="PROSITE" id="PS50109">
    <property type="entry name" value="HIS_KIN"/>
    <property type="match status" value="1"/>
</dbReference>
<gene>
    <name evidence="10" type="ORF">LCGC14_2252460</name>
</gene>
<dbReference type="InterPro" id="IPR000014">
    <property type="entry name" value="PAS"/>
</dbReference>
<evidence type="ECO:0000259" key="9">
    <source>
        <dbReference type="PROSITE" id="PS50113"/>
    </source>
</evidence>
<keyword evidence="4" id="KW-0808">Transferase</keyword>
<organism evidence="10">
    <name type="scientific">marine sediment metagenome</name>
    <dbReference type="NCBI Taxonomy" id="412755"/>
    <lineage>
        <taxon>unclassified sequences</taxon>
        <taxon>metagenomes</taxon>
        <taxon>ecological metagenomes</taxon>
    </lineage>
</organism>
<evidence type="ECO:0000256" key="3">
    <source>
        <dbReference type="ARBA" id="ARBA00022553"/>
    </source>
</evidence>
<keyword evidence="5" id="KW-0418">Kinase</keyword>
<evidence type="ECO:0000259" key="8">
    <source>
        <dbReference type="PROSITE" id="PS50112"/>
    </source>
</evidence>
<evidence type="ECO:0000256" key="6">
    <source>
        <dbReference type="SAM" id="Coils"/>
    </source>
</evidence>
<dbReference type="PANTHER" id="PTHR43304">
    <property type="entry name" value="PHYTOCHROME-LIKE PROTEIN CPH1"/>
    <property type="match status" value="1"/>
</dbReference>
<evidence type="ECO:0000256" key="4">
    <source>
        <dbReference type="ARBA" id="ARBA00022679"/>
    </source>
</evidence>
<feature type="domain" description="PAS" evidence="8">
    <location>
        <begin position="160"/>
        <end position="230"/>
    </location>
</feature>
<dbReference type="InterPro" id="IPR004358">
    <property type="entry name" value="Sig_transdc_His_kin-like_C"/>
</dbReference>
<keyword evidence="6" id="KW-0175">Coiled coil</keyword>
<dbReference type="Pfam" id="PF13188">
    <property type="entry name" value="PAS_8"/>
    <property type="match status" value="1"/>
</dbReference>
<dbReference type="CDD" id="cd00130">
    <property type="entry name" value="PAS"/>
    <property type="match status" value="1"/>
</dbReference>
<dbReference type="InterPro" id="IPR003594">
    <property type="entry name" value="HATPase_dom"/>
</dbReference>
<feature type="domain" description="PAC" evidence="9">
    <location>
        <begin position="233"/>
        <end position="285"/>
    </location>
</feature>
<keyword evidence="3" id="KW-0597">Phosphoprotein</keyword>
<dbReference type="Gene3D" id="1.10.287.130">
    <property type="match status" value="1"/>
</dbReference>
<dbReference type="InterPro" id="IPR036890">
    <property type="entry name" value="HATPase_C_sf"/>
</dbReference>
<accession>A0A0F9D1Y2</accession>
<dbReference type="NCBIfam" id="TIGR00229">
    <property type="entry name" value="sensory_box"/>
    <property type="match status" value="1"/>
</dbReference>
<dbReference type="InterPro" id="IPR005467">
    <property type="entry name" value="His_kinase_dom"/>
</dbReference>
<dbReference type="InterPro" id="IPR035965">
    <property type="entry name" value="PAS-like_dom_sf"/>
</dbReference>
<dbReference type="InterPro" id="IPR052162">
    <property type="entry name" value="Sensor_kinase/Photoreceptor"/>
</dbReference>
<proteinExistence type="predicted"/>
<dbReference type="Pfam" id="PF13426">
    <property type="entry name" value="PAS_9"/>
    <property type="match status" value="1"/>
</dbReference>
<name>A0A0F9D1Y2_9ZZZZ</name>
<dbReference type="EC" id="2.7.13.3" evidence="2"/>
<dbReference type="SUPFAM" id="SSF55874">
    <property type="entry name" value="ATPase domain of HSP90 chaperone/DNA topoisomerase II/histidine kinase"/>
    <property type="match status" value="1"/>
</dbReference>
<evidence type="ECO:0000256" key="2">
    <source>
        <dbReference type="ARBA" id="ARBA00012438"/>
    </source>
</evidence>
<dbReference type="InterPro" id="IPR000700">
    <property type="entry name" value="PAS-assoc_C"/>
</dbReference>
<sequence>MTKKSLIESEDVFKELFNNMSSGVVVYESVKGGKNFVIKDINKAGEQISQVKREEVLGKLVTVIFPDVKDLGLFAVFQRVLKTGISENLPVSQYIDDRRSHWVENYVYKLPSGYIVALYDNVTERKNAEEKLAKSEKELRKLNQELELRVTERTKELEESEKKFQFLFENAPLGYQSLDYNGNVLAVNKAWLDFFGYPKDEVIGKRFGDFIDPEYLKVLYTKFPKFKEDGEVKGVEYKIIKKNGTRAMVSFNGKISYDENMNFKQTHCIFQDITEQKKAEQTLKESEKKYRKSFNLINLYKNIFAHDINNILQNIYSSVELSSLYINNPEKLHTIKELYNIINEQVNRGKKLINNVSKITEIDETETILEKSEVHLILNKAVEYLKNSFQTRNIKVQINSPIKKLYVLVNKLLLDVFENILINAVRHNNNPNIDITIDIKRIEVDGKKSIKLEFMDNGIGISAFRKKGIFQKGTRKNQKSKGMGLGLSLVKKIIDSYHGKIWVEDRIKGDYKQGSNFILLIPEAI</sequence>
<dbReference type="SMART" id="SM00387">
    <property type="entry name" value="HATPase_c"/>
    <property type="match status" value="1"/>
</dbReference>
<evidence type="ECO:0000256" key="5">
    <source>
        <dbReference type="ARBA" id="ARBA00022777"/>
    </source>
</evidence>
<dbReference type="GO" id="GO:0004673">
    <property type="term" value="F:protein histidine kinase activity"/>
    <property type="evidence" value="ECO:0007669"/>
    <property type="project" value="UniProtKB-EC"/>
</dbReference>
<feature type="coiled-coil region" evidence="6">
    <location>
        <begin position="125"/>
        <end position="163"/>
    </location>
</feature>
<dbReference type="SUPFAM" id="SSF55785">
    <property type="entry name" value="PYP-like sensor domain (PAS domain)"/>
    <property type="match status" value="2"/>
</dbReference>